<dbReference type="EMBL" id="KV878211">
    <property type="protein sequence ID" value="OJJ37103.1"/>
    <property type="molecule type" value="Genomic_DNA"/>
</dbReference>
<keyword evidence="1" id="KW-1133">Transmembrane helix</keyword>
<keyword evidence="3" id="KW-1185">Reference proteome</keyword>
<keyword evidence="1" id="KW-0472">Membrane</keyword>
<dbReference type="Proteomes" id="UP000184383">
    <property type="component" value="Unassembled WGS sequence"/>
</dbReference>
<evidence type="ECO:0000313" key="2">
    <source>
        <dbReference type="EMBL" id="OJJ37103.1"/>
    </source>
</evidence>
<gene>
    <name evidence="2" type="ORF">ASPWEDRAFT_439393</name>
</gene>
<accession>A0A1L9RQF7</accession>
<reference evidence="3" key="1">
    <citation type="journal article" date="2017" name="Genome Biol.">
        <title>Comparative genomics reveals high biological diversity and specific adaptations in the industrially and medically important fungal genus Aspergillus.</title>
        <authorList>
            <person name="de Vries R.P."/>
            <person name="Riley R."/>
            <person name="Wiebenga A."/>
            <person name="Aguilar-Osorio G."/>
            <person name="Amillis S."/>
            <person name="Uchima C.A."/>
            <person name="Anderluh G."/>
            <person name="Asadollahi M."/>
            <person name="Askin M."/>
            <person name="Barry K."/>
            <person name="Battaglia E."/>
            <person name="Bayram O."/>
            <person name="Benocci T."/>
            <person name="Braus-Stromeyer S.A."/>
            <person name="Caldana C."/>
            <person name="Canovas D."/>
            <person name="Cerqueira G.C."/>
            <person name="Chen F."/>
            <person name="Chen W."/>
            <person name="Choi C."/>
            <person name="Clum A."/>
            <person name="Dos Santos R.A."/>
            <person name="Damasio A.R."/>
            <person name="Diallinas G."/>
            <person name="Emri T."/>
            <person name="Fekete E."/>
            <person name="Flipphi M."/>
            <person name="Freyberg S."/>
            <person name="Gallo A."/>
            <person name="Gournas C."/>
            <person name="Habgood R."/>
            <person name="Hainaut M."/>
            <person name="Harispe M.L."/>
            <person name="Henrissat B."/>
            <person name="Hilden K.S."/>
            <person name="Hope R."/>
            <person name="Hossain A."/>
            <person name="Karabika E."/>
            <person name="Karaffa L."/>
            <person name="Karanyi Z."/>
            <person name="Krasevec N."/>
            <person name="Kuo A."/>
            <person name="Kusch H."/>
            <person name="LaButti K."/>
            <person name="Lagendijk E.L."/>
            <person name="Lapidus A."/>
            <person name="Levasseur A."/>
            <person name="Lindquist E."/>
            <person name="Lipzen A."/>
            <person name="Logrieco A.F."/>
            <person name="MacCabe A."/>
            <person name="Maekelae M.R."/>
            <person name="Malavazi I."/>
            <person name="Melin P."/>
            <person name="Meyer V."/>
            <person name="Mielnichuk N."/>
            <person name="Miskei M."/>
            <person name="Molnar A.P."/>
            <person name="Mule G."/>
            <person name="Ngan C.Y."/>
            <person name="Orejas M."/>
            <person name="Orosz E."/>
            <person name="Ouedraogo J.P."/>
            <person name="Overkamp K.M."/>
            <person name="Park H.-S."/>
            <person name="Perrone G."/>
            <person name="Piumi F."/>
            <person name="Punt P.J."/>
            <person name="Ram A.F."/>
            <person name="Ramon A."/>
            <person name="Rauscher S."/>
            <person name="Record E."/>
            <person name="Riano-Pachon D.M."/>
            <person name="Robert V."/>
            <person name="Roehrig J."/>
            <person name="Ruller R."/>
            <person name="Salamov A."/>
            <person name="Salih N.S."/>
            <person name="Samson R.A."/>
            <person name="Sandor E."/>
            <person name="Sanguinetti M."/>
            <person name="Schuetze T."/>
            <person name="Sepcic K."/>
            <person name="Shelest E."/>
            <person name="Sherlock G."/>
            <person name="Sophianopoulou V."/>
            <person name="Squina F.M."/>
            <person name="Sun H."/>
            <person name="Susca A."/>
            <person name="Todd R.B."/>
            <person name="Tsang A."/>
            <person name="Unkles S.E."/>
            <person name="van de Wiele N."/>
            <person name="van Rossen-Uffink D."/>
            <person name="Oliveira J.V."/>
            <person name="Vesth T.C."/>
            <person name="Visser J."/>
            <person name="Yu J.-H."/>
            <person name="Zhou M."/>
            <person name="Andersen M.R."/>
            <person name="Archer D.B."/>
            <person name="Baker S.E."/>
            <person name="Benoit I."/>
            <person name="Brakhage A.A."/>
            <person name="Braus G.H."/>
            <person name="Fischer R."/>
            <person name="Frisvad J.C."/>
            <person name="Goldman G.H."/>
            <person name="Houbraken J."/>
            <person name="Oakley B."/>
            <person name="Pocsi I."/>
            <person name="Scazzocchio C."/>
            <person name="Seiboth B."/>
            <person name="vanKuyk P.A."/>
            <person name="Wortman J."/>
            <person name="Dyer P.S."/>
            <person name="Grigoriev I.V."/>
        </authorList>
    </citation>
    <scope>NUCLEOTIDE SEQUENCE [LARGE SCALE GENOMIC DNA]</scope>
    <source>
        <strain evidence="3">DTO 134E9</strain>
    </source>
</reference>
<sequence length="149" mass="17474">MEHMLTPLLPCPSPKGFVEIFVWCLQDELICFHPLYTPLCGNDSSALQYFFSLHYLMFISIMPCVTALRCKDDHWNVRGTWKNYRLSVYRVYMLYSVLYHVMPMAVGHAGRGFSASGRHRMACYAWISSVQYILMYVHRYFSATFNNKT</sequence>
<evidence type="ECO:0000313" key="3">
    <source>
        <dbReference type="Proteomes" id="UP000184383"/>
    </source>
</evidence>
<dbReference type="RefSeq" id="XP_040690779.1">
    <property type="nucleotide sequence ID" value="XM_040836143.1"/>
</dbReference>
<protein>
    <submittedName>
        <fullName evidence="2">Uncharacterized protein</fullName>
    </submittedName>
</protein>
<evidence type="ECO:0000256" key="1">
    <source>
        <dbReference type="SAM" id="Phobius"/>
    </source>
</evidence>
<dbReference type="GeneID" id="63751991"/>
<feature type="transmembrane region" description="Helical" evidence="1">
    <location>
        <begin position="89"/>
        <end position="109"/>
    </location>
</feature>
<proteinExistence type="predicted"/>
<dbReference type="VEuPathDB" id="FungiDB:ASPWEDRAFT_439393"/>
<feature type="transmembrane region" description="Helical" evidence="1">
    <location>
        <begin position="46"/>
        <end position="68"/>
    </location>
</feature>
<name>A0A1L9RQF7_ASPWE</name>
<keyword evidence="1" id="KW-0812">Transmembrane</keyword>
<feature type="transmembrane region" description="Helical" evidence="1">
    <location>
        <begin position="121"/>
        <end position="141"/>
    </location>
</feature>
<dbReference type="AlphaFoldDB" id="A0A1L9RQF7"/>
<organism evidence="2 3">
    <name type="scientific">Aspergillus wentii DTO 134E9</name>
    <dbReference type="NCBI Taxonomy" id="1073089"/>
    <lineage>
        <taxon>Eukaryota</taxon>
        <taxon>Fungi</taxon>
        <taxon>Dikarya</taxon>
        <taxon>Ascomycota</taxon>
        <taxon>Pezizomycotina</taxon>
        <taxon>Eurotiomycetes</taxon>
        <taxon>Eurotiomycetidae</taxon>
        <taxon>Eurotiales</taxon>
        <taxon>Aspergillaceae</taxon>
        <taxon>Aspergillus</taxon>
        <taxon>Aspergillus subgen. Cremei</taxon>
    </lineage>
</organism>